<evidence type="ECO:0000313" key="5">
    <source>
        <dbReference type="EMBL" id="SJZ42550.1"/>
    </source>
</evidence>
<dbReference type="PANTHER" id="PTHR24260:SF132">
    <property type="entry name" value="PEPTIDASE S1 DOMAIN-CONTAINING PROTEIN"/>
    <property type="match status" value="1"/>
</dbReference>
<dbReference type="Pfam" id="PF00089">
    <property type="entry name" value="Trypsin"/>
    <property type="match status" value="1"/>
</dbReference>
<evidence type="ECO:0000259" key="4">
    <source>
        <dbReference type="PROSITE" id="PS50240"/>
    </source>
</evidence>
<dbReference type="Gene3D" id="2.40.10.10">
    <property type="entry name" value="Trypsin-like serine proteases"/>
    <property type="match status" value="1"/>
</dbReference>
<dbReference type="GeneID" id="70583665"/>
<dbReference type="EMBL" id="FUXB01000001">
    <property type="protein sequence ID" value="SJZ42550.1"/>
    <property type="molecule type" value="Genomic_DNA"/>
</dbReference>
<dbReference type="GO" id="GO:0006508">
    <property type="term" value="P:proteolysis"/>
    <property type="evidence" value="ECO:0007669"/>
    <property type="project" value="UniProtKB-KW"/>
</dbReference>
<feature type="signal peptide" evidence="3">
    <location>
        <begin position="1"/>
        <end position="21"/>
    </location>
</feature>
<dbReference type="PANTHER" id="PTHR24260">
    <property type="match status" value="1"/>
</dbReference>
<dbReference type="GO" id="GO:0004252">
    <property type="term" value="F:serine-type endopeptidase activity"/>
    <property type="evidence" value="ECO:0007669"/>
    <property type="project" value="InterPro"/>
</dbReference>
<evidence type="ECO:0000256" key="3">
    <source>
        <dbReference type="SAM" id="SignalP"/>
    </source>
</evidence>
<keyword evidence="2" id="KW-0378">Hydrolase</keyword>
<dbReference type="AlphaFoldDB" id="A0A1T4KJH0"/>
<reference evidence="6" key="1">
    <citation type="submission" date="2017-02" db="EMBL/GenBank/DDBJ databases">
        <authorList>
            <person name="Varghese N."/>
            <person name="Submissions S."/>
        </authorList>
    </citation>
    <scope>NUCLEOTIDE SEQUENCE [LARGE SCALE GENOMIC DNA]</scope>
    <source>
        <strain evidence="6">DSM 19608</strain>
    </source>
</reference>
<dbReference type="OrthoDB" id="9813836at2"/>
<dbReference type="SMART" id="SM00020">
    <property type="entry name" value="Tryp_SPc"/>
    <property type="match status" value="1"/>
</dbReference>
<dbReference type="PROSITE" id="PS00135">
    <property type="entry name" value="TRYPSIN_SER"/>
    <property type="match status" value="1"/>
</dbReference>
<dbReference type="CDD" id="cd00190">
    <property type="entry name" value="Tryp_SPc"/>
    <property type="match status" value="1"/>
</dbReference>
<proteinExistence type="predicted"/>
<dbReference type="PRINTS" id="PR00722">
    <property type="entry name" value="CHYMOTRYPSIN"/>
</dbReference>
<organism evidence="5 6">
    <name type="scientific">Vibrio cincinnatiensis DSM 19608</name>
    <dbReference type="NCBI Taxonomy" id="1123491"/>
    <lineage>
        <taxon>Bacteria</taxon>
        <taxon>Pseudomonadati</taxon>
        <taxon>Pseudomonadota</taxon>
        <taxon>Gammaproteobacteria</taxon>
        <taxon>Vibrionales</taxon>
        <taxon>Vibrionaceae</taxon>
        <taxon>Vibrio</taxon>
    </lineage>
</organism>
<dbReference type="SUPFAM" id="SSF50494">
    <property type="entry name" value="Trypsin-like serine proteases"/>
    <property type="match status" value="1"/>
</dbReference>
<dbReference type="InterPro" id="IPR043504">
    <property type="entry name" value="Peptidase_S1_PA_chymotrypsin"/>
</dbReference>
<dbReference type="InterPro" id="IPR033116">
    <property type="entry name" value="TRYPSIN_SER"/>
</dbReference>
<dbReference type="STRING" id="1123491.SAMN02745782_00244"/>
<dbReference type="PROSITE" id="PS00134">
    <property type="entry name" value="TRYPSIN_HIS"/>
    <property type="match status" value="1"/>
</dbReference>
<dbReference type="InterPro" id="IPR051333">
    <property type="entry name" value="CLIP_Serine_Protease"/>
</dbReference>
<keyword evidence="6" id="KW-1185">Reference proteome</keyword>
<dbReference type="InterPro" id="IPR001254">
    <property type="entry name" value="Trypsin_dom"/>
</dbReference>
<gene>
    <name evidence="5" type="ORF">SAMN02745782_00244</name>
</gene>
<feature type="domain" description="Peptidase S1" evidence="4">
    <location>
        <begin position="29"/>
        <end position="294"/>
    </location>
</feature>
<dbReference type="InterPro" id="IPR001314">
    <property type="entry name" value="Peptidase_S1A"/>
</dbReference>
<evidence type="ECO:0000256" key="1">
    <source>
        <dbReference type="ARBA" id="ARBA00023157"/>
    </source>
</evidence>
<keyword evidence="2" id="KW-0645">Protease</keyword>
<name>A0A1T4KJH0_VIBCI</name>
<protein>
    <submittedName>
        <fullName evidence="5">GlyGly-CTERM domain-containing protein</fullName>
    </submittedName>
</protein>
<sequence>MNKWILSTLLSMSFLPSYASAEWAISPYIVNGTSTTLIQYPSFVSLFYDRIEYDGVYGVGSFCGGTMLDESHILTAAHCLFDGDGQLNTHILLFTSAAQTDDESAFPNGNIEIVRGAEFFHHPDYIDSSEMLWANDIAIIRLAHPMNILGEVKLPSNTDYRLGTNGFDDDENSYIFEAVGHGNTQSGKDETDQLLFTTLSYVSNASCQQGIAQPLNTSHLCFSGEINSTTTLSNGTCQGDSGGPVYWNDDGDLKQVGITSFGPSVCGHGLGDSQVTSVFTEVVQYQTWIKGVLEGAITADYIVTDEMRRAFFEPSSESSSSGGSLNFLSWLGLMCLGYWRCRKKGVATGCSKR</sequence>
<accession>A0A1T4KJH0</accession>
<dbReference type="RefSeq" id="WP_078924650.1">
    <property type="nucleotide sequence ID" value="NZ_FUXB01000001.1"/>
</dbReference>
<keyword evidence="3" id="KW-0732">Signal</keyword>
<evidence type="ECO:0000256" key="2">
    <source>
        <dbReference type="RuleBase" id="RU363034"/>
    </source>
</evidence>
<feature type="chain" id="PRO_5012391287" evidence="3">
    <location>
        <begin position="22"/>
        <end position="353"/>
    </location>
</feature>
<evidence type="ECO:0000313" key="6">
    <source>
        <dbReference type="Proteomes" id="UP000190834"/>
    </source>
</evidence>
<dbReference type="PROSITE" id="PS50240">
    <property type="entry name" value="TRYPSIN_DOM"/>
    <property type="match status" value="1"/>
</dbReference>
<dbReference type="Proteomes" id="UP000190834">
    <property type="component" value="Unassembled WGS sequence"/>
</dbReference>
<dbReference type="InterPro" id="IPR018114">
    <property type="entry name" value="TRYPSIN_HIS"/>
</dbReference>
<dbReference type="InterPro" id="IPR009003">
    <property type="entry name" value="Peptidase_S1_PA"/>
</dbReference>
<keyword evidence="2" id="KW-0720">Serine protease</keyword>
<keyword evidence="1" id="KW-1015">Disulfide bond</keyword>